<reference evidence="1 4" key="2">
    <citation type="submission" date="2024-01" db="EMBL/GenBank/DDBJ databases">
        <title>Unpublished Manusciprt.</title>
        <authorList>
            <person name="Duman M."/>
            <person name="Valdes E.G."/>
            <person name="Ajmi N."/>
            <person name="Altun S."/>
            <person name="Saticioglu I.B."/>
        </authorList>
    </citation>
    <scope>NUCLEOTIDE SEQUENCE [LARGE SCALE GENOMIC DNA]</scope>
    <source>
        <strain evidence="1 4">139P</strain>
    </source>
</reference>
<evidence type="ECO:0000313" key="4">
    <source>
        <dbReference type="Proteomes" id="UP001329505"/>
    </source>
</evidence>
<dbReference type="Proteomes" id="UP001209279">
    <property type="component" value="Chromosome"/>
</dbReference>
<dbReference type="EMBL" id="CP083803">
    <property type="protein sequence ID" value="UXZ43401.1"/>
    <property type="molecule type" value="Genomic_DNA"/>
</dbReference>
<reference evidence="2" key="1">
    <citation type="submission" date="2021-08" db="EMBL/GenBank/DDBJ databases">
        <authorList>
            <person name="Yaryura P.M."/>
            <person name="Bianco M.I."/>
            <person name="Morais C."/>
            <person name="Setubal J.C."/>
        </authorList>
    </citation>
    <scope>NUCLEOTIDE SEQUENCE</scope>
    <source>
        <strain evidence="2">AP1</strain>
    </source>
</reference>
<gene>
    <name evidence="2" type="ORF">K7K07_15085</name>
    <name evidence="1" type="ORF">V0R55_14985</name>
</gene>
<evidence type="ECO:0000313" key="1">
    <source>
        <dbReference type="EMBL" id="MEE1881471.1"/>
    </source>
</evidence>
<dbReference type="AlphaFoldDB" id="A0AAJ5SQN1"/>
<organism evidence="2 3">
    <name type="scientific">Pseudomonas soli</name>
    <dbReference type="NCBI Taxonomy" id="1306993"/>
    <lineage>
        <taxon>Bacteria</taxon>
        <taxon>Pseudomonadati</taxon>
        <taxon>Pseudomonadota</taxon>
        <taxon>Gammaproteobacteria</taxon>
        <taxon>Pseudomonadales</taxon>
        <taxon>Pseudomonadaceae</taxon>
        <taxon>Pseudomonas</taxon>
    </lineage>
</organism>
<dbReference type="Proteomes" id="UP001329505">
    <property type="component" value="Unassembled WGS sequence"/>
</dbReference>
<evidence type="ECO:0000313" key="2">
    <source>
        <dbReference type="EMBL" id="UXZ43401.1"/>
    </source>
</evidence>
<keyword evidence="4" id="KW-1185">Reference proteome</keyword>
<protein>
    <submittedName>
        <fullName evidence="2">Uncharacterized protein</fullName>
    </submittedName>
</protein>
<dbReference type="EMBL" id="JAZDQQ010000012">
    <property type="protein sequence ID" value="MEE1881471.1"/>
    <property type="molecule type" value="Genomic_DNA"/>
</dbReference>
<proteinExistence type="predicted"/>
<accession>A0AAJ5SQN1</accession>
<dbReference type="RefSeq" id="WP_158659606.1">
    <property type="nucleotide sequence ID" value="NZ_CATKPM010000003.1"/>
</dbReference>
<name>A0AAJ5SQN1_9PSED</name>
<sequence length="56" mass="6270">MERLLQAGFKYWLNALPDLPKLVRLAVFAVGLAQGITYTTLTPVCSMDFFRSGTFT</sequence>
<evidence type="ECO:0000313" key="3">
    <source>
        <dbReference type="Proteomes" id="UP001209279"/>
    </source>
</evidence>